<protein>
    <recommendedName>
        <fullName evidence="5">EGF-like domain-containing protein</fullName>
    </recommendedName>
</protein>
<sequence>MALPGCQASCGGVNIPYPFGVGANCSRDAGFEITCNGTTPFLADTTYQVLNMSVAPSVARVQLPIAWTCYNASGSIVNSTDGKVKFNPQGVYRISDARNELVIIGCNTMAYIRSKPSSSSIYWYDIYTGCVAYCNSAESTVNGRCVGQGCCKVDFPPGLTDNNVVFSDWSRKEFVNFSPCSYGFLVDREHYTFRRADLKMDRDSMMPVWLDWAIRPPNDTDTLTCADANKNGTSYACKSQNSNCTDAVNGPGYSCQCADGYEGNPYIDGGCTNINECMDPTKYTCYGRCEDTEGSYKCTCPRGSHGKPKEARCEPNFPRVAQITIDERAREMFDAEIASPENIDFLEKVGSIAIACLKEDMDERPNMKQVVENLQLVRREWKQRQGTHGDQVADEISMESPASLTMNATGAETPGDVVFVTFGYIIPF</sequence>
<dbReference type="Proteomes" id="UP000324897">
    <property type="component" value="Chromosome 5"/>
</dbReference>
<comment type="caution">
    <text evidence="4">Lacks conserved residue(s) required for the propagation of feature annotation.</text>
</comment>
<evidence type="ECO:0000313" key="6">
    <source>
        <dbReference type="EMBL" id="TVU47884.1"/>
    </source>
</evidence>
<name>A0A5J9WKU4_9POAL</name>
<evidence type="ECO:0000256" key="2">
    <source>
        <dbReference type="ARBA" id="ARBA00022729"/>
    </source>
</evidence>
<dbReference type="SUPFAM" id="SSF57196">
    <property type="entry name" value="EGF/Laminin"/>
    <property type="match status" value="1"/>
</dbReference>
<feature type="domain" description="EGF-like" evidence="5">
    <location>
        <begin position="273"/>
        <end position="314"/>
    </location>
</feature>
<dbReference type="InterPro" id="IPR001881">
    <property type="entry name" value="EGF-like_Ca-bd_dom"/>
</dbReference>
<dbReference type="Gene3D" id="2.10.25.10">
    <property type="entry name" value="Laminin"/>
    <property type="match status" value="1"/>
</dbReference>
<dbReference type="OrthoDB" id="4062651at2759"/>
<evidence type="ECO:0000259" key="5">
    <source>
        <dbReference type="PROSITE" id="PS50026"/>
    </source>
</evidence>
<dbReference type="SMART" id="SM00181">
    <property type="entry name" value="EGF"/>
    <property type="match status" value="2"/>
</dbReference>
<comment type="caution">
    <text evidence="6">The sequence shown here is derived from an EMBL/GenBank/DDBJ whole genome shotgun (WGS) entry which is preliminary data.</text>
</comment>
<accession>A0A5J9WKU4</accession>
<gene>
    <name evidence="6" type="ORF">EJB05_07500</name>
</gene>
<dbReference type="InterPro" id="IPR025287">
    <property type="entry name" value="WAK_GUB"/>
</dbReference>
<comment type="subcellular location">
    <subcellularLocation>
        <location evidence="1">Membrane</location>
        <topology evidence="1">Single-pass membrane protein</topology>
    </subcellularLocation>
</comment>
<dbReference type="EMBL" id="RWGY01000004">
    <property type="protein sequence ID" value="TVU47884.1"/>
    <property type="molecule type" value="Genomic_DNA"/>
</dbReference>
<dbReference type="PROSITE" id="PS50026">
    <property type="entry name" value="EGF_3"/>
    <property type="match status" value="1"/>
</dbReference>
<dbReference type="AlphaFoldDB" id="A0A5J9WKU4"/>
<keyword evidence="7" id="KW-1185">Reference proteome</keyword>
<keyword evidence="2" id="KW-0732">Signal</keyword>
<evidence type="ECO:0000256" key="1">
    <source>
        <dbReference type="ARBA" id="ARBA00004167"/>
    </source>
</evidence>
<evidence type="ECO:0000313" key="7">
    <source>
        <dbReference type="Proteomes" id="UP000324897"/>
    </source>
</evidence>
<dbReference type="Gene3D" id="1.10.510.10">
    <property type="entry name" value="Transferase(Phosphotransferase) domain 1"/>
    <property type="match status" value="1"/>
</dbReference>
<dbReference type="PROSITE" id="PS00010">
    <property type="entry name" value="ASX_HYDROXYL"/>
    <property type="match status" value="1"/>
</dbReference>
<dbReference type="InterPro" id="IPR018097">
    <property type="entry name" value="EGF_Ca-bd_CS"/>
</dbReference>
<evidence type="ECO:0000256" key="4">
    <source>
        <dbReference type="PROSITE-ProRule" id="PRU00076"/>
    </source>
</evidence>
<keyword evidence="3" id="KW-1015">Disulfide bond</keyword>
<dbReference type="InterPro" id="IPR000152">
    <property type="entry name" value="EGF-type_Asp/Asn_hydroxyl_site"/>
</dbReference>
<dbReference type="GO" id="GO:0016020">
    <property type="term" value="C:membrane"/>
    <property type="evidence" value="ECO:0007669"/>
    <property type="project" value="UniProtKB-SubCell"/>
</dbReference>
<dbReference type="GO" id="GO:0005509">
    <property type="term" value="F:calcium ion binding"/>
    <property type="evidence" value="ECO:0007669"/>
    <property type="project" value="InterPro"/>
</dbReference>
<dbReference type="GO" id="GO:0030247">
    <property type="term" value="F:polysaccharide binding"/>
    <property type="evidence" value="ECO:0007669"/>
    <property type="project" value="InterPro"/>
</dbReference>
<evidence type="ECO:0000256" key="3">
    <source>
        <dbReference type="ARBA" id="ARBA00023157"/>
    </source>
</evidence>
<feature type="non-terminal residue" evidence="6">
    <location>
        <position position="1"/>
    </location>
</feature>
<dbReference type="InterPro" id="IPR000742">
    <property type="entry name" value="EGF"/>
</dbReference>
<reference evidence="6 7" key="1">
    <citation type="journal article" date="2019" name="Sci. Rep.">
        <title>A high-quality genome of Eragrostis curvula grass provides insights into Poaceae evolution and supports new strategies to enhance forage quality.</title>
        <authorList>
            <person name="Carballo J."/>
            <person name="Santos B.A.C.M."/>
            <person name="Zappacosta D."/>
            <person name="Garbus I."/>
            <person name="Selva J.P."/>
            <person name="Gallo C.A."/>
            <person name="Diaz A."/>
            <person name="Albertini E."/>
            <person name="Caccamo M."/>
            <person name="Echenique V."/>
        </authorList>
    </citation>
    <scope>NUCLEOTIDE SEQUENCE [LARGE SCALE GENOMIC DNA]</scope>
    <source>
        <strain evidence="7">cv. Victoria</strain>
        <tissue evidence="6">Leaf</tissue>
    </source>
</reference>
<dbReference type="CDD" id="cd00054">
    <property type="entry name" value="EGF_CA"/>
    <property type="match status" value="1"/>
</dbReference>
<proteinExistence type="predicted"/>
<dbReference type="PROSITE" id="PS01187">
    <property type="entry name" value="EGF_CA"/>
    <property type="match status" value="1"/>
</dbReference>
<dbReference type="Pfam" id="PF13947">
    <property type="entry name" value="GUB_WAK_bind"/>
    <property type="match status" value="1"/>
</dbReference>
<dbReference type="PANTHER" id="PTHR33491">
    <property type="entry name" value="OSJNBA0016N04.9 PROTEIN"/>
    <property type="match status" value="1"/>
</dbReference>
<dbReference type="SMART" id="SM00179">
    <property type="entry name" value="EGF_CA"/>
    <property type="match status" value="1"/>
</dbReference>
<organism evidence="6 7">
    <name type="scientific">Eragrostis curvula</name>
    <name type="common">weeping love grass</name>
    <dbReference type="NCBI Taxonomy" id="38414"/>
    <lineage>
        <taxon>Eukaryota</taxon>
        <taxon>Viridiplantae</taxon>
        <taxon>Streptophyta</taxon>
        <taxon>Embryophyta</taxon>
        <taxon>Tracheophyta</taxon>
        <taxon>Spermatophyta</taxon>
        <taxon>Magnoliopsida</taxon>
        <taxon>Liliopsida</taxon>
        <taxon>Poales</taxon>
        <taxon>Poaceae</taxon>
        <taxon>PACMAD clade</taxon>
        <taxon>Chloridoideae</taxon>
        <taxon>Eragrostideae</taxon>
        <taxon>Eragrostidinae</taxon>
        <taxon>Eragrostis</taxon>
    </lineage>
</organism>
<keyword evidence="4" id="KW-0245">EGF-like domain</keyword>
<dbReference type="Gramene" id="TVU47884">
    <property type="protein sequence ID" value="TVU47884"/>
    <property type="gene ID" value="EJB05_07500"/>
</dbReference>